<keyword evidence="10 13" id="KW-0460">Magnesium</keyword>
<feature type="binding site" evidence="13">
    <location>
        <position position="11"/>
    </location>
    <ligand>
        <name>Mg(2+)</name>
        <dbReference type="ChEBI" id="CHEBI:18420"/>
    </ligand>
</feature>
<dbReference type="UniPathway" id="UPA00865">
    <property type="reaction ID" value="UER00834"/>
</dbReference>
<dbReference type="SFLD" id="SFLDS00003">
    <property type="entry name" value="Haloacid_Dehalogenase"/>
    <property type="match status" value="1"/>
</dbReference>
<evidence type="ECO:0000313" key="15">
    <source>
        <dbReference type="Proteomes" id="UP000293671"/>
    </source>
</evidence>
<dbReference type="RefSeq" id="WP_130430111.1">
    <property type="nucleotide sequence ID" value="NZ_SHKP01000004.1"/>
</dbReference>
<dbReference type="InterPro" id="IPR041492">
    <property type="entry name" value="HAD_2"/>
</dbReference>
<dbReference type="GO" id="GO:0019253">
    <property type="term" value="P:reductive pentose-phosphate cycle"/>
    <property type="evidence" value="ECO:0007669"/>
    <property type="project" value="UniProtKB-KW"/>
</dbReference>
<dbReference type="GO" id="GO:0006281">
    <property type="term" value="P:DNA repair"/>
    <property type="evidence" value="ECO:0007669"/>
    <property type="project" value="TreeGrafter"/>
</dbReference>
<feature type="binding site" evidence="13">
    <location>
        <position position="9"/>
    </location>
    <ligand>
        <name>Mg(2+)</name>
        <dbReference type="ChEBI" id="CHEBI:18420"/>
    </ligand>
</feature>
<evidence type="ECO:0000256" key="9">
    <source>
        <dbReference type="ARBA" id="ARBA00022801"/>
    </source>
</evidence>
<dbReference type="HAMAP" id="MF_00495">
    <property type="entry name" value="GPH_hydrolase_bact"/>
    <property type="match status" value="1"/>
</dbReference>
<dbReference type="PANTHER" id="PTHR43434:SF1">
    <property type="entry name" value="PHOSPHOGLYCOLATE PHOSPHATASE"/>
    <property type="match status" value="1"/>
</dbReference>
<dbReference type="InterPro" id="IPR023214">
    <property type="entry name" value="HAD_sf"/>
</dbReference>
<dbReference type="InterPro" id="IPR037512">
    <property type="entry name" value="PGPase_prok"/>
</dbReference>
<comment type="cofactor">
    <cofactor evidence="2 13">
        <name>Mg(2+)</name>
        <dbReference type="ChEBI" id="CHEBI:18420"/>
    </cofactor>
</comment>
<dbReference type="InterPro" id="IPR050155">
    <property type="entry name" value="HAD-like_hydrolase_sf"/>
</dbReference>
<dbReference type="GO" id="GO:0046872">
    <property type="term" value="F:metal ion binding"/>
    <property type="evidence" value="ECO:0007669"/>
    <property type="project" value="UniProtKB-KW"/>
</dbReference>
<dbReference type="Gene3D" id="1.10.150.240">
    <property type="entry name" value="Putative phosphatase, domain 2"/>
    <property type="match status" value="1"/>
</dbReference>
<accession>A0A4Q7VZK1</accession>
<reference evidence="14 15" key="1">
    <citation type="submission" date="2019-02" db="EMBL/GenBank/DDBJ databases">
        <title>Genomic Encyclopedia of Type Strains, Phase IV (KMG-IV): sequencing the most valuable type-strain genomes for metagenomic binning, comparative biology and taxonomic classification.</title>
        <authorList>
            <person name="Goeker M."/>
        </authorList>
    </citation>
    <scope>NUCLEOTIDE SEQUENCE [LARGE SCALE GENOMIC DNA]</scope>
    <source>
        <strain evidence="14 15">DSM 19570</strain>
    </source>
</reference>
<sequence length="235" mass="25551">MNPSLILFDLDGTLVDTAPEISDALNALLAAEGLPTIDPALVRSWIGNGTRELLVRALQHLALRGVRDAGEPGAADALMPAFGMHYMAHCGRASRVYPQVEAVLDALREHGKRLCVLSNKEERFAFTVIERHGLRDYFELLIGGDTLPTKKPDPGGIRHCMRLFGADAESTLLVGDSEIDVATARAAGVPIWAVSWGYNHDRPVAVAQPDRLIQSFGALFELTALDAPRERVSTY</sequence>
<evidence type="ECO:0000256" key="11">
    <source>
        <dbReference type="ARBA" id="ARBA00023277"/>
    </source>
</evidence>
<comment type="similarity">
    <text evidence="4 13">Belongs to the HAD-like hydrolase superfamily. CbbY/CbbZ/Gph/YieH family.</text>
</comment>
<dbReference type="GO" id="GO:0008967">
    <property type="term" value="F:phosphoglycolate phosphatase activity"/>
    <property type="evidence" value="ECO:0007669"/>
    <property type="project" value="UniProtKB-UniRule"/>
</dbReference>
<dbReference type="SFLD" id="SFLDG01135">
    <property type="entry name" value="C1.5.6:_HAD__Beta-PGM__Phospha"/>
    <property type="match status" value="1"/>
</dbReference>
<evidence type="ECO:0000313" key="14">
    <source>
        <dbReference type="EMBL" id="RZU02342.1"/>
    </source>
</evidence>
<evidence type="ECO:0000256" key="7">
    <source>
        <dbReference type="ARBA" id="ARBA00022567"/>
    </source>
</evidence>
<name>A0A4Q7VZK1_9BURK</name>
<keyword evidence="15" id="KW-1185">Reference proteome</keyword>
<comment type="caution">
    <text evidence="14">The sequence shown here is derived from an EMBL/GenBank/DDBJ whole genome shotgun (WGS) entry which is preliminary data.</text>
</comment>
<dbReference type="FunFam" id="3.40.50.1000:FF:000022">
    <property type="entry name" value="Phosphoglycolate phosphatase"/>
    <property type="match status" value="1"/>
</dbReference>
<dbReference type="Gene3D" id="3.40.50.1000">
    <property type="entry name" value="HAD superfamily/HAD-like"/>
    <property type="match status" value="1"/>
</dbReference>
<evidence type="ECO:0000256" key="5">
    <source>
        <dbReference type="ARBA" id="ARBA00011233"/>
    </source>
</evidence>
<keyword evidence="7" id="KW-0113">Calvin cycle</keyword>
<comment type="function">
    <text evidence="12 13">Specifically catalyzes the dephosphorylation of 2-phosphoglycolate. Is involved in the dissimilation of the intracellular 2-phosphoglycolate formed during the DNA repair of 3'-phosphoglycolate ends, a major class of DNA lesions induced by oxidative stress.</text>
</comment>
<organism evidence="14 15">
    <name type="scientific">Rivibacter subsaxonicus</name>
    <dbReference type="NCBI Taxonomy" id="457575"/>
    <lineage>
        <taxon>Bacteria</taxon>
        <taxon>Pseudomonadati</taxon>
        <taxon>Pseudomonadota</taxon>
        <taxon>Betaproteobacteria</taxon>
        <taxon>Burkholderiales</taxon>
        <taxon>Rivibacter</taxon>
    </lineage>
</organism>
<evidence type="ECO:0000256" key="4">
    <source>
        <dbReference type="ARBA" id="ARBA00006171"/>
    </source>
</evidence>
<feature type="binding site" evidence="13">
    <location>
        <position position="176"/>
    </location>
    <ligand>
        <name>Mg(2+)</name>
        <dbReference type="ChEBI" id="CHEBI:18420"/>
    </ligand>
</feature>
<evidence type="ECO:0000256" key="3">
    <source>
        <dbReference type="ARBA" id="ARBA00004818"/>
    </source>
</evidence>
<keyword evidence="8 13" id="KW-0479">Metal-binding</keyword>
<evidence type="ECO:0000256" key="10">
    <source>
        <dbReference type="ARBA" id="ARBA00022842"/>
    </source>
</evidence>
<dbReference type="GO" id="GO:0005829">
    <property type="term" value="C:cytosol"/>
    <property type="evidence" value="ECO:0007669"/>
    <property type="project" value="TreeGrafter"/>
</dbReference>
<dbReference type="SUPFAM" id="SSF56784">
    <property type="entry name" value="HAD-like"/>
    <property type="match status" value="1"/>
</dbReference>
<keyword evidence="11 13" id="KW-0119">Carbohydrate metabolism</keyword>
<dbReference type="InterPro" id="IPR006439">
    <property type="entry name" value="HAD-SF_hydro_IA"/>
</dbReference>
<dbReference type="AlphaFoldDB" id="A0A4Q7VZK1"/>
<evidence type="ECO:0000256" key="1">
    <source>
        <dbReference type="ARBA" id="ARBA00000830"/>
    </source>
</evidence>
<keyword evidence="9 13" id="KW-0378">Hydrolase</keyword>
<dbReference type="InterPro" id="IPR036412">
    <property type="entry name" value="HAD-like_sf"/>
</dbReference>
<dbReference type="PANTHER" id="PTHR43434">
    <property type="entry name" value="PHOSPHOGLYCOLATE PHOSPHATASE"/>
    <property type="match status" value="1"/>
</dbReference>
<dbReference type="OrthoDB" id="9807630at2"/>
<dbReference type="EC" id="3.1.3.18" evidence="6 13"/>
<dbReference type="NCBIfam" id="TIGR01549">
    <property type="entry name" value="HAD-SF-IA-v1"/>
    <property type="match status" value="1"/>
</dbReference>
<dbReference type="GO" id="GO:0046295">
    <property type="term" value="P:glycolate biosynthetic process"/>
    <property type="evidence" value="ECO:0007669"/>
    <property type="project" value="UniProtKB-UniRule"/>
</dbReference>
<dbReference type="Proteomes" id="UP000293671">
    <property type="component" value="Unassembled WGS sequence"/>
</dbReference>
<dbReference type="EMBL" id="SHKP01000004">
    <property type="protein sequence ID" value="RZU02342.1"/>
    <property type="molecule type" value="Genomic_DNA"/>
</dbReference>
<dbReference type="InterPro" id="IPR023198">
    <property type="entry name" value="PGP-like_dom2"/>
</dbReference>
<comment type="pathway">
    <text evidence="3 13">Organic acid metabolism; glycolate biosynthesis; glycolate from 2-phosphoglycolate: step 1/1.</text>
</comment>
<dbReference type="PRINTS" id="PR00413">
    <property type="entry name" value="HADHALOGNASE"/>
</dbReference>
<evidence type="ECO:0000256" key="6">
    <source>
        <dbReference type="ARBA" id="ARBA00013078"/>
    </source>
</evidence>
<evidence type="ECO:0000256" key="2">
    <source>
        <dbReference type="ARBA" id="ARBA00001946"/>
    </source>
</evidence>
<dbReference type="NCBIfam" id="TIGR01509">
    <property type="entry name" value="HAD-SF-IA-v3"/>
    <property type="match status" value="1"/>
</dbReference>
<evidence type="ECO:0000256" key="13">
    <source>
        <dbReference type="HAMAP-Rule" id="MF_00495"/>
    </source>
</evidence>
<comment type="catalytic activity">
    <reaction evidence="1 13">
        <text>2-phosphoglycolate + H2O = glycolate + phosphate</text>
        <dbReference type="Rhea" id="RHEA:14369"/>
        <dbReference type="ChEBI" id="CHEBI:15377"/>
        <dbReference type="ChEBI" id="CHEBI:29805"/>
        <dbReference type="ChEBI" id="CHEBI:43474"/>
        <dbReference type="ChEBI" id="CHEBI:58033"/>
        <dbReference type="EC" id="3.1.3.18"/>
    </reaction>
</comment>
<evidence type="ECO:0000256" key="12">
    <source>
        <dbReference type="ARBA" id="ARBA00059247"/>
    </source>
</evidence>
<gene>
    <name evidence="14" type="ORF">EV670_0365</name>
</gene>
<protein>
    <recommendedName>
        <fullName evidence="6 13">Phosphoglycolate phosphatase</fullName>
        <shortName evidence="13">PGP</shortName>
        <shortName evidence="13">PGPase</shortName>
        <ecNumber evidence="6 13">3.1.3.18</ecNumber>
    </recommendedName>
</protein>
<dbReference type="NCBIfam" id="TIGR01449">
    <property type="entry name" value="PGP_bact"/>
    <property type="match status" value="1"/>
</dbReference>
<proteinExistence type="inferred from homology"/>
<evidence type="ECO:0000256" key="8">
    <source>
        <dbReference type="ARBA" id="ARBA00022723"/>
    </source>
</evidence>
<feature type="active site" description="Nucleophile" evidence="13">
    <location>
        <position position="9"/>
    </location>
</feature>
<dbReference type="Pfam" id="PF13419">
    <property type="entry name" value="HAD_2"/>
    <property type="match status" value="1"/>
</dbReference>
<comment type="subunit">
    <text evidence="5">Homotrimer.</text>
</comment>
<dbReference type="SFLD" id="SFLDG01129">
    <property type="entry name" value="C1.5:_HAD__Beta-PGM__Phosphata"/>
    <property type="match status" value="1"/>
</dbReference>